<evidence type="ECO:0000256" key="11">
    <source>
        <dbReference type="ARBA" id="ARBA00033056"/>
    </source>
</evidence>
<dbReference type="GO" id="GO:0019693">
    <property type="term" value="P:ribose phosphate metabolic process"/>
    <property type="evidence" value="ECO:0007669"/>
    <property type="project" value="TreeGrafter"/>
</dbReference>
<dbReference type="InterPro" id="IPR000086">
    <property type="entry name" value="NUDIX_hydrolase_dom"/>
</dbReference>
<evidence type="ECO:0000256" key="4">
    <source>
        <dbReference type="ARBA" id="ARBA00013297"/>
    </source>
</evidence>
<dbReference type="AlphaFoldDB" id="A0A0D6B4I3"/>
<dbReference type="InterPro" id="IPR020084">
    <property type="entry name" value="NUDIX_hydrolase_CS"/>
</dbReference>
<feature type="short sequence motif" description="Nudix box" evidence="14">
    <location>
        <begin position="263"/>
        <end position="285"/>
    </location>
</feature>
<reference evidence="16 17" key="1">
    <citation type="submission" date="2015-02" db="EMBL/GenBank/DDBJ databases">
        <title>Genome sequene of Rhodovulum sulfidophilum DSM 2351.</title>
        <authorList>
            <person name="Nagao N."/>
        </authorList>
    </citation>
    <scope>NUCLEOTIDE SEQUENCE [LARGE SCALE GENOMIC DNA]</scope>
    <source>
        <strain evidence="16 17">DSM 2351</strain>
    </source>
</reference>
<gene>
    <name evidence="16" type="ORF">NHU_02556</name>
</gene>
<evidence type="ECO:0000313" key="17">
    <source>
        <dbReference type="Proteomes" id="UP000064912"/>
    </source>
</evidence>
<dbReference type="GO" id="GO:0019144">
    <property type="term" value="F:ADP-sugar diphosphatase activity"/>
    <property type="evidence" value="ECO:0007669"/>
    <property type="project" value="TreeGrafter"/>
</dbReference>
<name>A0A0D6B4I3_RHOSU</name>
<dbReference type="InterPro" id="IPR009288">
    <property type="entry name" value="AIG2-like_dom"/>
</dbReference>
<feature type="binding site" evidence="13">
    <location>
        <position position="262"/>
    </location>
    <ligand>
        <name>Mg(2+)</name>
        <dbReference type="ChEBI" id="CHEBI:18420"/>
        <label>1</label>
    </ligand>
</feature>
<evidence type="ECO:0000256" key="5">
    <source>
        <dbReference type="ARBA" id="ARBA00022723"/>
    </source>
</evidence>
<dbReference type="SUPFAM" id="SSF55811">
    <property type="entry name" value="Nudix"/>
    <property type="match status" value="1"/>
</dbReference>
<evidence type="ECO:0000313" key="16">
    <source>
        <dbReference type="EMBL" id="BAQ69705.1"/>
    </source>
</evidence>
<evidence type="ECO:0000256" key="10">
    <source>
        <dbReference type="ARBA" id="ARBA00030308"/>
    </source>
</evidence>
<dbReference type="Gene3D" id="3.10.490.10">
    <property type="entry name" value="Gamma-glutamyl cyclotransferase-like"/>
    <property type="match status" value="1"/>
</dbReference>
<feature type="binding site" evidence="13">
    <location>
        <position position="278"/>
    </location>
    <ligand>
        <name>Mg(2+)</name>
        <dbReference type="ChEBI" id="CHEBI:18420"/>
        <label>1</label>
    </ligand>
</feature>
<dbReference type="Pfam" id="PF06094">
    <property type="entry name" value="GGACT"/>
    <property type="match status" value="1"/>
</dbReference>
<keyword evidence="6" id="KW-0378">Hydrolase</keyword>
<dbReference type="InterPro" id="IPR004385">
    <property type="entry name" value="NDP_pyrophosphatase"/>
</dbReference>
<dbReference type="eggNOG" id="COG0494">
    <property type="taxonomic scope" value="Bacteria"/>
</dbReference>
<dbReference type="PANTHER" id="PTHR11839:SF5">
    <property type="entry name" value="ADP-RIBOSE PYROPHOSPHATASE"/>
    <property type="match status" value="1"/>
</dbReference>
<dbReference type="Gene3D" id="3.90.79.10">
    <property type="entry name" value="Nucleoside Triphosphate Pyrophosphohydrolase"/>
    <property type="match status" value="1"/>
</dbReference>
<keyword evidence="7 13" id="KW-0460">Magnesium</keyword>
<evidence type="ECO:0000256" key="13">
    <source>
        <dbReference type="PIRSR" id="PIRSR604385-2"/>
    </source>
</evidence>
<dbReference type="GO" id="GO:0046872">
    <property type="term" value="F:metal ion binding"/>
    <property type="evidence" value="ECO:0007669"/>
    <property type="project" value="UniProtKB-KW"/>
</dbReference>
<dbReference type="SUPFAM" id="SSF110857">
    <property type="entry name" value="Gamma-glutamyl cyclotransferase-like"/>
    <property type="match status" value="1"/>
</dbReference>
<dbReference type="GO" id="GO:0047631">
    <property type="term" value="F:ADP-ribose diphosphatase activity"/>
    <property type="evidence" value="ECO:0007669"/>
    <property type="project" value="UniProtKB-EC"/>
</dbReference>
<dbReference type="EMBL" id="AP014800">
    <property type="protein sequence ID" value="BAQ69705.1"/>
    <property type="molecule type" value="Genomic_DNA"/>
</dbReference>
<dbReference type="CDD" id="cd24155">
    <property type="entry name" value="NUDIX_ADPRase"/>
    <property type="match status" value="1"/>
</dbReference>
<dbReference type="PANTHER" id="PTHR11839">
    <property type="entry name" value="UDP/ADP-SUGAR PYROPHOSPHATASE"/>
    <property type="match status" value="1"/>
</dbReference>
<comment type="function">
    <text evidence="8">Acts on ADP-mannose and ADP-glucose as well as ADP-ribose. Prevents glycogen biosynthesis. The reaction catalyzed by this enzyme is a limiting step of the gluconeogenic process.</text>
</comment>
<dbReference type="KEGG" id="rsu:NHU_02556"/>
<comment type="similarity">
    <text evidence="2">Belongs to the Nudix hydrolase family. NudF subfamily.</text>
</comment>
<evidence type="ECO:0000256" key="3">
    <source>
        <dbReference type="ARBA" id="ARBA00012453"/>
    </source>
</evidence>
<evidence type="ECO:0000256" key="1">
    <source>
        <dbReference type="ARBA" id="ARBA00001946"/>
    </source>
</evidence>
<dbReference type="PATRIC" id="fig|35806.4.peg.2635"/>
<dbReference type="Proteomes" id="UP000064912">
    <property type="component" value="Chromosome"/>
</dbReference>
<dbReference type="GO" id="GO:0006753">
    <property type="term" value="P:nucleoside phosphate metabolic process"/>
    <property type="evidence" value="ECO:0007669"/>
    <property type="project" value="TreeGrafter"/>
</dbReference>
<evidence type="ECO:0000256" key="6">
    <source>
        <dbReference type="ARBA" id="ARBA00022801"/>
    </source>
</evidence>
<dbReference type="PROSITE" id="PS51462">
    <property type="entry name" value="NUDIX"/>
    <property type="match status" value="1"/>
</dbReference>
<keyword evidence="5 13" id="KW-0479">Metal-binding</keyword>
<comment type="catalytic activity">
    <reaction evidence="12">
        <text>ADP-D-ribose + H2O = D-ribose 5-phosphate + AMP + 2 H(+)</text>
        <dbReference type="Rhea" id="RHEA:10412"/>
        <dbReference type="ChEBI" id="CHEBI:15377"/>
        <dbReference type="ChEBI" id="CHEBI:15378"/>
        <dbReference type="ChEBI" id="CHEBI:57967"/>
        <dbReference type="ChEBI" id="CHEBI:78346"/>
        <dbReference type="ChEBI" id="CHEBI:456215"/>
        <dbReference type="EC" id="3.6.1.13"/>
    </reaction>
</comment>
<dbReference type="InterPro" id="IPR015797">
    <property type="entry name" value="NUDIX_hydrolase-like_dom_sf"/>
</dbReference>
<protein>
    <recommendedName>
        <fullName evidence="4">ADP-ribose pyrophosphatase</fullName>
        <ecNumber evidence="3">3.6.1.13</ecNumber>
    </recommendedName>
    <alternativeName>
        <fullName evidence="9">ADP-ribose diphosphatase</fullName>
    </alternativeName>
    <alternativeName>
        <fullName evidence="11">ADP-ribose phosphohydrolase</fullName>
    </alternativeName>
    <alternativeName>
        <fullName evidence="10">Adenosine diphosphoribose pyrophosphatase</fullName>
    </alternativeName>
</protein>
<dbReference type="CDD" id="cd06661">
    <property type="entry name" value="GGCT_like"/>
    <property type="match status" value="1"/>
</dbReference>
<dbReference type="GO" id="GO:0005829">
    <property type="term" value="C:cytosol"/>
    <property type="evidence" value="ECO:0007669"/>
    <property type="project" value="TreeGrafter"/>
</dbReference>
<evidence type="ECO:0000256" key="14">
    <source>
        <dbReference type="PIRSR" id="PIRSR604385-3"/>
    </source>
</evidence>
<comment type="cofactor">
    <cofactor evidence="1 13">
        <name>Mg(2+)</name>
        <dbReference type="ChEBI" id="CHEBI:18420"/>
    </cofactor>
</comment>
<dbReference type="PROSITE" id="PS00893">
    <property type="entry name" value="NUDIX_BOX"/>
    <property type="match status" value="1"/>
</dbReference>
<organism evidence="16 17">
    <name type="scientific">Rhodovulum sulfidophilum</name>
    <name type="common">Rhodobacter sulfidophilus</name>
    <dbReference type="NCBI Taxonomy" id="35806"/>
    <lineage>
        <taxon>Bacteria</taxon>
        <taxon>Pseudomonadati</taxon>
        <taxon>Pseudomonadota</taxon>
        <taxon>Alphaproteobacteria</taxon>
        <taxon>Rhodobacterales</taxon>
        <taxon>Paracoccaceae</taxon>
        <taxon>Rhodovulum</taxon>
    </lineage>
</organism>
<dbReference type="NCBIfam" id="TIGR00052">
    <property type="entry name" value="nudix-type nucleoside diphosphatase, YffH/AdpP family"/>
    <property type="match status" value="1"/>
</dbReference>
<proteinExistence type="inferred from homology"/>
<evidence type="ECO:0000256" key="9">
    <source>
        <dbReference type="ARBA" id="ARBA00030162"/>
    </source>
</evidence>
<accession>A0A0D6B4I3</accession>
<dbReference type="InterPro" id="IPR013024">
    <property type="entry name" value="GGCT-like"/>
</dbReference>
<evidence type="ECO:0000256" key="12">
    <source>
        <dbReference type="ARBA" id="ARBA00049546"/>
    </source>
</evidence>
<evidence type="ECO:0000259" key="15">
    <source>
        <dbReference type="PROSITE" id="PS51462"/>
    </source>
</evidence>
<dbReference type="Pfam" id="PF00293">
    <property type="entry name" value="NUDIX"/>
    <property type="match status" value="1"/>
</dbReference>
<dbReference type="EC" id="3.6.1.13" evidence="3"/>
<evidence type="ECO:0000256" key="7">
    <source>
        <dbReference type="ARBA" id="ARBA00022842"/>
    </source>
</evidence>
<dbReference type="InterPro" id="IPR036568">
    <property type="entry name" value="GGCT-like_sf"/>
</dbReference>
<evidence type="ECO:0000256" key="8">
    <source>
        <dbReference type="ARBA" id="ARBA00025164"/>
    </source>
</evidence>
<feature type="binding site" evidence="13">
    <location>
        <position position="282"/>
    </location>
    <ligand>
        <name>Mg(2+)</name>
        <dbReference type="ChEBI" id="CHEBI:18420"/>
        <label>1</label>
    </ligand>
</feature>
<sequence>MERMFLYGTLCHLPLLARVLNRPARTLDTLPARLPDHAVRLADGEGFPLILPQPGAEAEGLLVSGLTAEDRARLDYYEGGYGFGHDDVTVETAAGPVAAGIYARARSGIGAGAAWDPDAWRARWGDLVTEAAGEVMLGYPDRPPEVNARRDRMMLARAASTLRARAPGPASLRKPTRPGDFVETGRAQPYANFFAVEEYTFRHTRFDGRMSDQMVRAAFLTGDAATVLPYDPVRDAVLLIEQLRVGPYARGDSQVWSVEAIAGLIDPGESPEETVRREAVEEAGLTLGALHRCYGYYPSPGAKAEYIYSFVGEADLGAEAGGLGGLAAEGEDIRGHVVAFDRAMELIGTGEIGNAPLILSLLWLARHRETSQRPA</sequence>
<feature type="binding site" evidence="13">
    <location>
        <position position="331"/>
    </location>
    <ligand>
        <name>Mg(2+)</name>
        <dbReference type="ChEBI" id="CHEBI:18420"/>
        <label>1</label>
    </ligand>
</feature>
<feature type="domain" description="Nudix hydrolase" evidence="15">
    <location>
        <begin position="220"/>
        <end position="360"/>
    </location>
</feature>
<evidence type="ECO:0000256" key="2">
    <source>
        <dbReference type="ARBA" id="ARBA00007482"/>
    </source>
</evidence>